<dbReference type="Pfam" id="PF18952">
    <property type="entry name" value="DUF5696"/>
    <property type="match status" value="1"/>
</dbReference>
<sequence length="752" mass="84069">MSRLNRKWWTVVAFVTFCMVVLIAAMLLNANKTDNNITPVAETSAVQTTPTAGMPLKVGSAYTPVAKNERISLAVNAAGQLRLTDHLGGHDWFSNPSEEALRSETVKGFWRNSLESPFMIDYIDLNGISTEVITANAKDLETSVSFHQMKDGVEIVFDLSKVQIRFSYLVKLADDHLEVEVPYDRISETGSAKVVSISVMPLFGAMQGLTNTGYMFVPDGVGALIPFDPTTKYSSQYTSKMYGSDISAIDYEKEKVSRYNQEIPADSLYPVFGIVSGNQAFVSIIDEGEYTSRISATPGGMYTSFNWVAAQFVYRQGYFKRTNLFGEGFHVFQENMMKEDRRILYYFLSGEDADYVGMAKAYRQYLMDKNGLARREDAAYPLDLYLMGGDQKPALLGRELVAATTFEQAGQIVQSLKESGVESLDVTLMGWEKNGYLQNTPGRFPPSKALGGTEGLSRLAGRVHESGGKLYLSDNFNVAFGANDGFEPKYDAVRDLNGKVISVELPGLQKYWIHPDLSREMLFESFGDFRLLGIDGLYHTGLGEAVFSDETPSHLTSRKRTGAIFGDMLRETAEQLGEARVKHGNAYVLPYADHIGSIPFDTSYDMLTAKTVPFYLIALHGLVSYSGIPQNMQDEPRISYLKSIEYGALPSYLLTFEDPIVLKDTLSRWIYSSQFKEWKEQVAAQYTEREKSLGRLSNQMIVNHRELAKDVFETTYENGTKVIVNYTKKPYVADSVSVEPENYSVVEKEGRS</sequence>
<reference evidence="2" key="2">
    <citation type="submission" date="2020-09" db="EMBL/GenBank/DDBJ databases">
        <authorList>
            <person name="Sun Q."/>
            <person name="Zhou Y."/>
        </authorList>
    </citation>
    <scope>NUCLEOTIDE SEQUENCE</scope>
    <source>
        <strain evidence="2">CGMCC 1.15178</strain>
    </source>
</reference>
<evidence type="ECO:0000313" key="2">
    <source>
        <dbReference type="EMBL" id="GGD93488.1"/>
    </source>
</evidence>
<keyword evidence="3" id="KW-1185">Reference proteome</keyword>
<keyword evidence="1" id="KW-0472">Membrane</keyword>
<evidence type="ECO:0000256" key="1">
    <source>
        <dbReference type="SAM" id="Phobius"/>
    </source>
</evidence>
<name>A0A917E2I9_9BACL</name>
<dbReference type="EMBL" id="BMHP01000006">
    <property type="protein sequence ID" value="GGD93488.1"/>
    <property type="molecule type" value="Genomic_DNA"/>
</dbReference>
<gene>
    <name evidence="2" type="ORF">GCM10010911_60160</name>
</gene>
<dbReference type="RefSeq" id="WP_188997933.1">
    <property type="nucleotide sequence ID" value="NZ_BMHP01000006.1"/>
</dbReference>
<dbReference type="AlphaFoldDB" id="A0A917E2I9"/>
<keyword evidence="1" id="KW-1133">Transmembrane helix</keyword>
<dbReference type="InterPro" id="IPR043751">
    <property type="entry name" value="DUF5696"/>
</dbReference>
<organism evidence="2 3">
    <name type="scientific">Paenibacillus nasutitermitis</name>
    <dbReference type="NCBI Taxonomy" id="1652958"/>
    <lineage>
        <taxon>Bacteria</taxon>
        <taxon>Bacillati</taxon>
        <taxon>Bacillota</taxon>
        <taxon>Bacilli</taxon>
        <taxon>Bacillales</taxon>
        <taxon>Paenibacillaceae</taxon>
        <taxon>Paenibacillus</taxon>
    </lineage>
</organism>
<feature type="transmembrane region" description="Helical" evidence="1">
    <location>
        <begin position="7"/>
        <end position="28"/>
    </location>
</feature>
<dbReference type="Proteomes" id="UP000612456">
    <property type="component" value="Unassembled WGS sequence"/>
</dbReference>
<reference evidence="2" key="1">
    <citation type="journal article" date="2014" name="Int. J. Syst. Evol. Microbiol.">
        <title>Complete genome sequence of Corynebacterium casei LMG S-19264T (=DSM 44701T), isolated from a smear-ripened cheese.</title>
        <authorList>
            <consortium name="US DOE Joint Genome Institute (JGI-PGF)"/>
            <person name="Walter F."/>
            <person name="Albersmeier A."/>
            <person name="Kalinowski J."/>
            <person name="Ruckert C."/>
        </authorList>
    </citation>
    <scope>NUCLEOTIDE SEQUENCE</scope>
    <source>
        <strain evidence="2">CGMCC 1.15178</strain>
    </source>
</reference>
<protein>
    <submittedName>
        <fullName evidence="2">Uncharacterized protein</fullName>
    </submittedName>
</protein>
<comment type="caution">
    <text evidence="2">The sequence shown here is derived from an EMBL/GenBank/DDBJ whole genome shotgun (WGS) entry which is preliminary data.</text>
</comment>
<accession>A0A917E2I9</accession>
<keyword evidence="1" id="KW-0812">Transmembrane</keyword>
<proteinExistence type="predicted"/>
<evidence type="ECO:0000313" key="3">
    <source>
        <dbReference type="Proteomes" id="UP000612456"/>
    </source>
</evidence>